<feature type="compositionally biased region" description="Polar residues" evidence="6">
    <location>
        <begin position="401"/>
        <end position="420"/>
    </location>
</feature>
<keyword evidence="2 5" id="KW-0238">DNA-binding</keyword>
<comment type="caution">
    <text evidence="8">The sequence shown here is derived from an EMBL/GenBank/DDBJ whole genome shotgun (WGS) entry which is preliminary data.</text>
</comment>
<evidence type="ECO:0000256" key="5">
    <source>
        <dbReference type="PROSITE-ProRule" id="PRU00201"/>
    </source>
</evidence>
<evidence type="ECO:0000256" key="2">
    <source>
        <dbReference type="ARBA" id="ARBA00023125"/>
    </source>
</evidence>
<protein>
    <recommendedName>
        <fullName evidence="7">T-box domain-containing protein</fullName>
    </recommendedName>
</protein>
<dbReference type="InterPro" id="IPR008967">
    <property type="entry name" value="p53-like_TF_DNA-bd_sf"/>
</dbReference>
<dbReference type="InterPro" id="IPR001699">
    <property type="entry name" value="TF_T-box"/>
</dbReference>
<comment type="subcellular location">
    <subcellularLocation>
        <location evidence="5">Nucleus</location>
    </subcellularLocation>
</comment>
<dbReference type="GO" id="GO:0005634">
    <property type="term" value="C:nucleus"/>
    <property type="evidence" value="ECO:0007669"/>
    <property type="project" value="UniProtKB-SubCell"/>
</dbReference>
<keyword evidence="9" id="KW-1185">Reference proteome</keyword>
<feature type="region of interest" description="Disordered" evidence="6">
    <location>
        <begin position="897"/>
        <end position="944"/>
    </location>
</feature>
<feature type="compositionally biased region" description="Polar residues" evidence="6">
    <location>
        <begin position="632"/>
        <end position="641"/>
    </location>
</feature>
<evidence type="ECO:0000313" key="9">
    <source>
        <dbReference type="Proteomes" id="UP001619887"/>
    </source>
</evidence>
<sequence>MASKKKRKGMVFHQEGATSPVAAPAADHPSSRFVVPTLGKASEGGMEQSNCATNEEADMMGKPNMYPFKEPVRNADGLAAVKLPYSSNTEPDNLSPDSICQGIKVTLDNNGMWNEFFKCKTEMIVTKQGSRMFPYCRFRISGLQPSRKYSLIMDIQLLDISRYKWDGKSWQVAGKAESHGKSQPFAHPESPSTGEHWMKNPVSFYKLKLTNNVSEQEENTILHPMHRYLPRLHVIQTEKASEDINLKGRNLMTFTFPQTEFMAVTAYQNPQLSQLKVDYNPFAKGLKEESSSPFGLKLKLNSEKDVHKGGGTTTNEQHPLKKSLKSLLANHKPKSLKAVDAKPSGSSDLQNKSTPNEDQSAASVTGECSGNSRPAQKLFSELIREAHVSLHRCNVEQLAITNGTSPRTEQTQTKTTALKSNEQEVPRRDSRSVKTNSAPSSAKNGETVQTKRNVKENLLNSTNCKDNVRTDSSELHNDSPAVSQNSSVESDHQHQLKAQQQKRAVPLPLPALARFLKQHSTKSKKAKSKLDSPPRAIPSELSSNSKSSAAAPTCPQSDPFVKATDPSKDPTGDITKYNNLASGHTSEHHLDEMDLNVTGQAGQTANEQSSPSCPDDNATTDPNGPEDFLASVSVTECNSPEGQDGKPVLPHFYQPFCALGTSLSTISSTLATSSEPPIWSPTHDTVLPAPNFPQTINDSSTLPSDSPTSKSDSLLPDPECSSFAFEELSPASSPEPLPSLPLSLALEFDCSTSEPPPLAVSPEELQHSEVSVFKWHTVLPLPKPYIETSLTTFQPTPETPPLVASPLLPSQSEPQVIDTSTSMAPLDPGPSFQEDVQLLPFPAQLSPLALQLPLSPTFSSLDGDGLSPTPSIAELVYFFSNDHDLGMEFSNTETIEVPCSPPSKVEEPSPQVQPIPAKRTCKQKKKSRQRKLVDVDQDPSYGRMHPNLEEVEEQLFISFTSKEALKLHLADSADGPDSQPQTTPEGPVLQQTTDALRDPCYNKLLTHLRTVTQK</sequence>
<reference evidence="8 9" key="1">
    <citation type="journal article" date="2022" name="G3 (Bethesda)">
        <title>Evaluating Illumina-, Nanopore-, and PacBio-based genome assembly strategies with the bald notothen, Trematomus borchgrevinki.</title>
        <authorList>
            <person name="Rayamajhi N."/>
            <person name="Cheng C.C."/>
            <person name="Catchen J.M."/>
        </authorList>
    </citation>
    <scope>NUCLEOTIDE SEQUENCE [LARGE SCALE GENOMIC DNA]</scope>
    <source>
        <strain evidence="8">AGRC-2024</strain>
    </source>
</reference>
<feature type="region of interest" description="Disordered" evidence="6">
    <location>
        <begin position="176"/>
        <end position="196"/>
    </location>
</feature>
<feature type="compositionally biased region" description="Basic residues" evidence="6">
    <location>
        <begin position="1"/>
        <end position="10"/>
    </location>
</feature>
<feature type="compositionally biased region" description="Polar residues" evidence="6">
    <location>
        <begin position="597"/>
        <end position="622"/>
    </location>
</feature>
<dbReference type="SUPFAM" id="SSF49417">
    <property type="entry name" value="p53-like transcription factors"/>
    <property type="match status" value="1"/>
</dbReference>
<dbReference type="PRINTS" id="PR00937">
    <property type="entry name" value="TBOX"/>
</dbReference>
<dbReference type="AlphaFoldDB" id="A0ABD2G855"/>
<dbReference type="PANTHER" id="PTHR11267">
    <property type="entry name" value="T-BOX PROTEIN-RELATED"/>
    <property type="match status" value="1"/>
</dbReference>
<reference evidence="8 9" key="2">
    <citation type="journal article" date="2024" name="G3 (Bethesda)">
        <title>The genome of the cryopelagic Antarctic bald notothen, Trematomus borchgrevinki.</title>
        <authorList>
            <person name="Rayamajhi N."/>
            <person name="Rivera-Colon A.G."/>
            <person name="Minhas B.F."/>
            <person name="Cheng C.C."/>
            <person name="Catchen J.M."/>
        </authorList>
    </citation>
    <scope>NUCLEOTIDE SEQUENCE [LARGE SCALE GENOMIC DNA]</scope>
    <source>
        <strain evidence="8">AGRC-2024</strain>
    </source>
</reference>
<keyword evidence="1" id="KW-0805">Transcription regulation</keyword>
<feature type="compositionally biased region" description="Basic and acidic residues" evidence="6">
    <location>
        <begin position="466"/>
        <end position="477"/>
    </location>
</feature>
<dbReference type="EMBL" id="JBIYXZ010002082">
    <property type="protein sequence ID" value="KAL3049805.1"/>
    <property type="molecule type" value="Genomic_DNA"/>
</dbReference>
<dbReference type="InterPro" id="IPR046360">
    <property type="entry name" value="T-box_DNA-bd"/>
</dbReference>
<dbReference type="Proteomes" id="UP001619887">
    <property type="component" value="Unassembled WGS sequence"/>
</dbReference>
<feature type="compositionally biased region" description="Polar residues" evidence="6">
    <location>
        <begin position="344"/>
        <end position="373"/>
    </location>
</feature>
<feature type="compositionally biased region" description="Polar residues" evidence="6">
    <location>
        <begin position="433"/>
        <end position="451"/>
    </location>
</feature>
<evidence type="ECO:0000313" key="8">
    <source>
        <dbReference type="EMBL" id="KAL3049805.1"/>
    </source>
</evidence>
<comment type="caution">
    <text evidence="5">Lacks conserved residue(s) required for the propagation of feature annotation.</text>
</comment>
<feature type="compositionally biased region" description="Low complexity" evidence="6">
    <location>
        <begin position="539"/>
        <end position="551"/>
    </location>
</feature>
<gene>
    <name evidence="8" type="ORF">OYC64_009124</name>
</gene>
<dbReference type="Pfam" id="PF00907">
    <property type="entry name" value="T-box"/>
    <property type="match status" value="1"/>
</dbReference>
<feature type="compositionally biased region" description="Low complexity" evidence="6">
    <location>
        <begin position="698"/>
        <end position="717"/>
    </location>
</feature>
<evidence type="ECO:0000256" key="3">
    <source>
        <dbReference type="ARBA" id="ARBA00023163"/>
    </source>
</evidence>
<evidence type="ECO:0000256" key="6">
    <source>
        <dbReference type="SAM" id="MobiDB-lite"/>
    </source>
</evidence>
<evidence type="ECO:0000256" key="4">
    <source>
        <dbReference type="ARBA" id="ARBA00023242"/>
    </source>
</evidence>
<dbReference type="GO" id="GO:0003677">
    <property type="term" value="F:DNA binding"/>
    <property type="evidence" value="ECO:0007669"/>
    <property type="project" value="UniProtKB-UniRule"/>
</dbReference>
<feature type="region of interest" description="Disordered" evidence="6">
    <location>
        <begin position="969"/>
        <end position="995"/>
    </location>
</feature>
<dbReference type="SMART" id="SM00425">
    <property type="entry name" value="TBOX"/>
    <property type="match status" value="1"/>
</dbReference>
<evidence type="ECO:0000256" key="1">
    <source>
        <dbReference type="ARBA" id="ARBA00023015"/>
    </source>
</evidence>
<organism evidence="8 9">
    <name type="scientific">Pagothenia borchgrevinki</name>
    <name type="common">Bald rockcod</name>
    <name type="synonym">Trematomus borchgrevinki</name>
    <dbReference type="NCBI Taxonomy" id="8213"/>
    <lineage>
        <taxon>Eukaryota</taxon>
        <taxon>Metazoa</taxon>
        <taxon>Chordata</taxon>
        <taxon>Craniata</taxon>
        <taxon>Vertebrata</taxon>
        <taxon>Euteleostomi</taxon>
        <taxon>Actinopterygii</taxon>
        <taxon>Neopterygii</taxon>
        <taxon>Teleostei</taxon>
        <taxon>Neoteleostei</taxon>
        <taxon>Acanthomorphata</taxon>
        <taxon>Eupercaria</taxon>
        <taxon>Perciformes</taxon>
        <taxon>Notothenioidei</taxon>
        <taxon>Nototheniidae</taxon>
        <taxon>Pagothenia</taxon>
    </lineage>
</organism>
<feature type="compositionally biased region" description="Basic residues" evidence="6">
    <location>
        <begin position="919"/>
        <end position="930"/>
    </location>
</feature>
<feature type="region of interest" description="Disordered" evidence="6">
    <location>
        <begin position="334"/>
        <end position="373"/>
    </location>
</feature>
<feature type="region of interest" description="Disordered" evidence="6">
    <location>
        <begin position="518"/>
        <end position="649"/>
    </location>
</feature>
<feature type="region of interest" description="Disordered" evidence="6">
    <location>
        <begin position="1"/>
        <end position="32"/>
    </location>
</feature>
<keyword evidence="3" id="KW-0804">Transcription</keyword>
<feature type="region of interest" description="Disordered" evidence="6">
    <location>
        <begin position="401"/>
        <end position="506"/>
    </location>
</feature>
<feature type="compositionally biased region" description="Basic residues" evidence="6">
    <location>
        <begin position="518"/>
        <end position="527"/>
    </location>
</feature>
<keyword evidence="4 5" id="KW-0539">Nucleus</keyword>
<dbReference type="PROSITE" id="PS50252">
    <property type="entry name" value="TBOX_3"/>
    <property type="match status" value="1"/>
</dbReference>
<name>A0ABD2G855_PAGBO</name>
<feature type="region of interest" description="Disordered" evidence="6">
    <location>
        <begin position="671"/>
        <end position="717"/>
    </location>
</feature>
<evidence type="ECO:0000259" key="7">
    <source>
        <dbReference type="PROSITE" id="PS50252"/>
    </source>
</evidence>
<feature type="compositionally biased region" description="Polar residues" evidence="6">
    <location>
        <begin position="978"/>
        <end position="994"/>
    </location>
</feature>
<accession>A0ABD2G855</accession>
<dbReference type="Gene3D" id="2.60.40.820">
    <property type="entry name" value="Transcription factor, T-box"/>
    <property type="match status" value="1"/>
</dbReference>
<dbReference type="InterPro" id="IPR036960">
    <property type="entry name" value="T-box_sf"/>
</dbReference>
<dbReference type="CDD" id="cd20195">
    <property type="entry name" value="T-box_MGA-like"/>
    <property type="match status" value="1"/>
</dbReference>
<proteinExistence type="predicted"/>
<feature type="compositionally biased region" description="Basic and acidic residues" evidence="6">
    <location>
        <begin position="421"/>
        <end position="432"/>
    </location>
</feature>
<dbReference type="PANTHER" id="PTHR11267:SF32">
    <property type="entry name" value="MAX GENE-ASSOCIATED PROTEIN"/>
    <property type="match status" value="1"/>
</dbReference>
<feature type="domain" description="T-box" evidence="7">
    <location>
        <begin position="107"/>
        <end position="288"/>
    </location>
</feature>